<evidence type="ECO:0000256" key="13">
    <source>
        <dbReference type="SAM" id="Phobius"/>
    </source>
</evidence>
<dbReference type="InterPro" id="IPR003660">
    <property type="entry name" value="HAMP_dom"/>
</dbReference>
<sequence length="1137" mass="124369">MKRLSLAPSSFRGRLFAIFLAIATVPLVLTAYAFVSILAANIEEETIEKLTFVRDAKRAEINQYMTFAMRQAESLSKSNAVRYSIGDFYGFSYAFRMIDDSPEVAQAILHKLFSVDQTGAAGQSQPIDNDELISTALEYSNAHQQFHEEFASFVRTAEFDNVYLVNADRRVVYSYEKDAYLGADMRTAMADTAIGELVRRVMAAPADTNVMVRDFDLDPVSGDFVAYVAVRVEFYQRVRGVAVFRLNAAGLNRVVQAQQRDTGSLYLISSTNRFVSTPRVQSAEIGSAVSDHLNNGSAGSGIVGHGFTGAAALAAWSPVAFGDASWQLTAEVPTSFAFADTEALTRFVLILAAICLPVIFWLSLILARTIAAPLDKLTDAAESIAAGDLEREMPEIDKPNELARLAASFRRMRIAVREQLTLIGQKNAELKQHVRVIEEKNAALEEADRQKDTFVANTSHELRTPLNGIIGISTTLSAGAVGELTPVQRSQMELITFSARRLSRLVDDLLDLYRIRLGRMRLDIHPVHVATSIRNVLQVSETILRGQPVTVAIDIPDSLPFVLADPVRFEQILYNLVGNAIKYTRRGSIEISAREADGMVQVVVADTGIGIARDSLERIFQPLERAADHETGGAGLGLTIARQLTHALHGKLSAESTLGEGSSFTLALPVADAVSPETSMAAAATTTSLRETFDGLQMLGLETEGPISSGMPLVLVVDDEPINIQVLRNVLQPHGYAVRAAENGARALEFIDQQKPDLVVLDVMMPEMGGLEVARRLRDRYTLIELPIIMVTARSRTRDVIAGFENGANDYVVKPFVKDELLARVATLLAASRAQSQARENIELKTEIDRRVQVEDALRLSQQRMTRLLDTLDAGLICVSDSGRITYANRAASRLANTRLVAGTTLLTDILSPSLLDAVKRSVEQDGQANLSDIPFGTLDQCVLINAFDVEPAAGGGLALIIAPDSAETRLTAASLTRSVRGLIDTVGSELPKTAAVAEALAEPPHPPSDKLDRQHYRQTIVKVVTESLRVWREVTGMCKFDLAEASGIWRVSLDRSSLQCRTLDKYLLMETLPDQPRWRDVILTAEYVLGNVGDASEKETQQLRSALALLRAQVKTQMANPARDTAADSRDQAHTR</sequence>
<evidence type="ECO:0000259" key="15">
    <source>
        <dbReference type="PROSITE" id="PS50110"/>
    </source>
</evidence>
<keyword evidence="4 11" id="KW-0597">Phosphoprotein</keyword>
<dbReference type="InterPro" id="IPR036097">
    <property type="entry name" value="HisK_dim/P_sf"/>
</dbReference>
<dbReference type="InterPro" id="IPR035965">
    <property type="entry name" value="PAS-like_dom_sf"/>
</dbReference>
<dbReference type="SUPFAM" id="SSF55874">
    <property type="entry name" value="ATPase domain of HSP90 chaperone/DNA topoisomerase II/histidine kinase"/>
    <property type="match status" value="1"/>
</dbReference>
<dbReference type="InterPro" id="IPR003661">
    <property type="entry name" value="HisK_dim/P_dom"/>
</dbReference>
<dbReference type="SMART" id="SM00091">
    <property type="entry name" value="PAS"/>
    <property type="match status" value="1"/>
</dbReference>
<keyword evidence="13" id="KW-1133">Transmembrane helix</keyword>
<keyword evidence="6 18" id="KW-0418">Kinase</keyword>
<dbReference type="PATRIC" id="fig|1121477.3.peg.4082"/>
<dbReference type="SUPFAM" id="SSF158472">
    <property type="entry name" value="HAMP domain-like"/>
    <property type="match status" value="1"/>
</dbReference>
<dbReference type="InterPro" id="IPR036890">
    <property type="entry name" value="HATPase_C_sf"/>
</dbReference>
<evidence type="ECO:0000256" key="2">
    <source>
        <dbReference type="ARBA" id="ARBA00004370"/>
    </source>
</evidence>
<evidence type="ECO:0000256" key="9">
    <source>
        <dbReference type="ARBA" id="ARBA00023125"/>
    </source>
</evidence>
<dbReference type="GO" id="GO:0005886">
    <property type="term" value="C:plasma membrane"/>
    <property type="evidence" value="ECO:0007669"/>
    <property type="project" value="TreeGrafter"/>
</dbReference>
<dbReference type="OrthoDB" id="9813151at2"/>
<dbReference type="EMBL" id="FQVC01000008">
    <property type="protein sequence ID" value="SHF47355.1"/>
    <property type="molecule type" value="Genomic_DNA"/>
</dbReference>
<keyword evidence="12" id="KW-0175">Coiled coil</keyword>
<keyword evidence="13" id="KW-0812">Transmembrane</keyword>
<dbReference type="STRING" id="1121477.SAMN02745223_02714"/>
<dbReference type="Gene3D" id="3.30.450.20">
    <property type="entry name" value="PAS domain"/>
    <property type="match status" value="1"/>
</dbReference>
<dbReference type="EC" id="2.7.13.3" evidence="3"/>
<evidence type="ECO:0000256" key="10">
    <source>
        <dbReference type="ARBA" id="ARBA00023163"/>
    </source>
</evidence>
<keyword evidence="9" id="KW-0238">DNA-binding</keyword>
<evidence type="ECO:0000259" key="16">
    <source>
        <dbReference type="PROSITE" id="PS50112"/>
    </source>
</evidence>
<feature type="domain" description="Histidine kinase" evidence="14">
    <location>
        <begin position="457"/>
        <end position="672"/>
    </location>
</feature>
<dbReference type="InterPro" id="IPR005467">
    <property type="entry name" value="His_kinase_dom"/>
</dbReference>
<dbReference type="Proteomes" id="UP000033608">
    <property type="component" value="Unassembled WGS sequence"/>
</dbReference>
<dbReference type="Pfam" id="PF02518">
    <property type="entry name" value="HATPase_c"/>
    <property type="match status" value="1"/>
</dbReference>
<dbReference type="SMART" id="SM00448">
    <property type="entry name" value="REC"/>
    <property type="match status" value="1"/>
</dbReference>
<dbReference type="PROSITE" id="PS50109">
    <property type="entry name" value="HIS_KIN"/>
    <property type="match status" value="1"/>
</dbReference>
<dbReference type="GO" id="GO:0003677">
    <property type="term" value="F:DNA binding"/>
    <property type="evidence" value="ECO:0007669"/>
    <property type="project" value="UniProtKB-KW"/>
</dbReference>
<dbReference type="SMART" id="SM00388">
    <property type="entry name" value="HisKA"/>
    <property type="match status" value="1"/>
</dbReference>
<dbReference type="RefSeq" id="WP_046136001.1">
    <property type="nucleotide sequence ID" value="NZ_FQVC01000008.1"/>
</dbReference>
<dbReference type="Proteomes" id="UP000184533">
    <property type="component" value="Unassembled WGS sequence"/>
</dbReference>
<keyword evidence="10" id="KW-0804">Transcription</keyword>
<organism evidence="18 20">
    <name type="scientific">Devosia limi DSM 17137</name>
    <dbReference type="NCBI Taxonomy" id="1121477"/>
    <lineage>
        <taxon>Bacteria</taxon>
        <taxon>Pseudomonadati</taxon>
        <taxon>Pseudomonadota</taxon>
        <taxon>Alphaproteobacteria</taxon>
        <taxon>Hyphomicrobiales</taxon>
        <taxon>Devosiaceae</taxon>
        <taxon>Devosia</taxon>
    </lineage>
</organism>
<dbReference type="InterPro" id="IPR004358">
    <property type="entry name" value="Sig_transdc_His_kin-like_C"/>
</dbReference>
<evidence type="ECO:0000256" key="5">
    <source>
        <dbReference type="ARBA" id="ARBA00022679"/>
    </source>
</evidence>
<reference evidence="19 21" key="2">
    <citation type="submission" date="2016-11" db="EMBL/GenBank/DDBJ databases">
        <authorList>
            <person name="Jaros S."/>
            <person name="Januszkiewicz K."/>
            <person name="Wedrychowicz H."/>
        </authorList>
    </citation>
    <scope>NUCLEOTIDE SEQUENCE [LARGE SCALE GENOMIC DNA]</scope>
    <source>
        <strain evidence="19 21">DSM 17137</strain>
    </source>
</reference>
<dbReference type="CDD" id="cd17574">
    <property type="entry name" value="REC_OmpR"/>
    <property type="match status" value="1"/>
</dbReference>
<evidence type="ECO:0000256" key="1">
    <source>
        <dbReference type="ARBA" id="ARBA00000085"/>
    </source>
</evidence>
<feature type="modified residue" description="4-aspartylphosphate" evidence="11">
    <location>
        <position position="762"/>
    </location>
</feature>
<evidence type="ECO:0000313" key="19">
    <source>
        <dbReference type="EMBL" id="SHF47355.1"/>
    </source>
</evidence>
<keyword evidence="13" id="KW-0472">Membrane</keyword>
<evidence type="ECO:0000313" key="21">
    <source>
        <dbReference type="Proteomes" id="UP000184533"/>
    </source>
</evidence>
<evidence type="ECO:0000259" key="17">
    <source>
        <dbReference type="PROSITE" id="PS50885"/>
    </source>
</evidence>
<dbReference type="EMBL" id="LAJF01000091">
    <property type="protein sequence ID" value="KKB82788.1"/>
    <property type="molecule type" value="Genomic_DNA"/>
</dbReference>
<dbReference type="PRINTS" id="PR00344">
    <property type="entry name" value="BCTRLSENSOR"/>
</dbReference>
<dbReference type="CDD" id="cd06225">
    <property type="entry name" value="HAMP"/>
    <property type="match status" value="1"/>
</dbReference>
<dbReference type="Pfam" id="PF00672">
    <property type="entry name" value="HAMP"/>
    <property type="match status" value="1"/>
</dbReference>
<dbReference type="InterPro" id="IPR000014">
    <property type="entry name" value="PAS"/>
</dbReference>
<evidence type="ECO:0000256" key="3">
    <source>
        <dbReference type="ARBA" id="ARBA00012438"/>
    </source>
</evidence>
<dbReference type="Gene3D" id="3.30.565.10">
    <property type="entry name" value="Histidine kinase-like ATPase, C-terminal domain"/>
    <property type="match status" value="1"/>
</dbReference>
<evidence type="ECO:0000256" key="12">
    <source>
        <dbReference type="SAM" id="Coils"/>
    </source>
</evidence>
<evidence type="ECO:0000259" key="14">
    <source>
        <dbReference type="PROSITE" id="PS50109"/>
    </source>
</evidence>
<dbReference type="Gene3D" id="1.10.287.130">
    <property type="match status" value="1"/>
</dbReference>
<dbReference type="SMART" id="SM00387">
    <property type="entry name" value="HATPase_c"/>
    <property type="match status" value="1"/>
</dbReference>
<keyword evidence="5" id="KW-0808">Transferase</keyword>
<dbReference type="CDD" id="cd00082">
    <property type="entry name" value="HisKA"/>
    <property type="match status" value="1"/>
</dbReference>
<evidence type="ECO:0000256" key="11">
    <source>
        <dbReference type="PROSITE-ProRule" id="PRU00169"/>
    </source>
</evidence>
<feature type="domain" description="PAS" evidence="16">
    <location>
        <begin position="861"/>
        <end position="895"/>
    </location>
</feature>
<dbReference type="SUPFAM" id="SSF52172">
    <property type="entry name" value="CheY-like"/>
    <property type="match status" value="1"/>
</dbReference>
<evidence type="ECO:0000256" key="7">
    <source>
        <dbReference type="ARBA" id="ARBA00023012"/>
    </source>
</evidence>
<proteinExistence type="predicted"/>
<evidence type="ECO:0000256" key="4">
    <source>
        <dbReference type="ARBA" id="ARBA00022553"/>
    </source>
</evidence>
<dbReference type="AlphaFoldDB" id="A0A0F5LKA8"/>
<dbReference type="SUPFAM" id="SSF47384">
    <property type="entry name" value="Homodimeric domain of signal transducing histidine kinase"/>
    <property type="match status" value="1"/>
</dbReference>
<comment type="catalytic activity">
    <reaction evidence="1">
        <text>ATP + protein L-histidine = ADP + protein N-phospho-L-histidine.</text>
        <dbReference type="EC" id="2.7.13.3"/>
    </reaction>
</comment>
<reference evidence="18 20" key="1">
    <citation type="submission" date="2015-03" db="EMBL/GenBank/DDBJ databases">
        <authorList>
            <person name="Hassan Y.I."/>
            <person name="Lepp D."/>
            <person name="Zhou T."/>
        </authorList>
    </citation>
    <scope>NUCLEOTIDE SEQUENCE [LARGE SCALE GENOMIC DNA]</scope>
    <source>
        <strain evidence="18 20">DSM 17137</strain>
    </source>
</reference>
<feature type="transmembrane region" description="Helical" evidence="13">
    <location>
        <begin position="347"/>
        <end position="367"/>
    </location>
</feature>
<protein>
    <recommendedName>
        <fullName evidence="3">histidine kinase</fullName>
        <ecNumber evidence="3">2.7.13.3</ecNumber>
    </recommendedName>
</protein>
<gene>
    <name evidence="19" type="ORF">SAMN02745223_02714</name>
    <name evidence="18" type="ORF">VW29_14560</name>
</gene>
<evidence type="ECO:0000256" key="8">
    <source>
        <dbReference type="ARBA" id="ARBA00023015"/>
    </source>
</evidence>
<dbReference type="PANTHER" id="PTHR43047:SF71">
    <property type="entry name" value="HISTIDINE KINASE CONTAINING CHEY-HOMOLOGOUS RECEIVER DOMAIN-RELATED"/>
    <property type="match status" value="1"/>
</dbReference>
<dbReference type="PROSITE" id="PS50110">
    <property type="entry name" value="RESPONSE_REGULATORY"/>
    <property type="match status" value="1"/>
</dbReference>
<feature type="coiled-coil region" evidence="12">
    <location>
        <begin position="427"/>
        <end position="457"/>
    </location>
</feature>
<dbReference type="InterPro" id="IPR011006">
    <property type="entry name" value="CheY-like_superfamily"/>
</dbReference>
<keyword evidence="20" id="KW-1185">Reference proteome</keyword>
<evidence type="ECO:0000313" key="20">
    <source>
        <dbReference type="Proteomes" id="UP000033608"/>
    </source>
</evidence>
<dbReference type="SMART" id="SM00304">
    <property type="entry name" value="HAMP"/>
    <property type="match status" value="1"/>
</dbReference>
<dbReference type="Gene3D" id="3.40.50.2300">
    <property type="match status" value="1"/>
</dbReference>
<dbReference type="Pfam" id="PF00512">
    <property type="entry name" value="HisKA"/>
    <property type="match status" value="1"/>
</dbReference>
<comment type="subcellular location">
    <subcellularLocation>
        <location evidence="2">Membrane</location>
    </subcellularLocation>
</comment>
<evidence type="ECO:0000313" key="18">
    <source>
        <dbReference type="EMBL" id="KKB82788.1"/>
    </source>
</evidence>
<dbReference type="GO" id="GO:0009927">
    <property type="term" value="F:histidine phosphotransfer kinase activity"/>
    <property type="evidence" value="ECO:0007669"/>
    <property type="project" value="TreeGrafter"/>
</dbReference>
<dbReference type="PROSITE" id="PS50112">
    <property type="entry name" value="PAS"/>
    <property type="match status" value="1"/>
</dbReference>
<dbReference type="PANTHER" id="PTHR43047">
    <property type="entry name" value="TWO-COMPONENT HISTIDINE PROTEIN KINASE"/>
    <property type="match status" value="1"/>
</dbReference>
<name>A0A0F5LKA8_9HYPH</name>
<accession>A0A0F5LKA8</accession>
<feature type="domain" description="HAMP" evidence="17">
    <location>
        <begin position="368"/>
        <end position="421"/>
    </location>
</feature>
<dbReference type="PROSITE" id="PS50885">
    <property type="entry name" value="HAMP"/>
    <property type="match status" value="1"/>
</dbReference>
<dbReference type="Gene3D" id="6.10.340.10">
    <property type="match status" value="1"/>
</dbReference>
<dbReference type="SUPFAM" id="SSF55785">
    <property type="entry name" value="PYP-like sensor domain (PAS domain)"/>
    <property type="match status" value="1"/>
</dbReference>
<dbReference type="InterPro" id="IPR001789">
    <property type="entry name" value="Sig_transdc_resp-reg_receiver"/>
</dbReference>
<dbReference type="FunFam" id="3.40.50.2300:FF:000001">
    <property type="entry name" value="DNA-binding response regulator PhoB"/>
    <property type="match status" value="1"/>
</dbReference>
<dbReference type="CDD" id="cd22890">
    <property type="entry name" value="ChiS-DBD"/>
    <property type="match status" value="1"/>
</dbReference>
<keyword evidence="8" id="KW-0805">Transcription regulation</keyword>
<keyword evidence="7" id="KW-0902">Two-component regulatory system</keyword>
<dbReference type="Pfam" id="PF00072">
    <property type="entry name" value="Response_reg"/>
    <property type="match status" value="1"/>
</dbReference>
<feature type="domain" description="Response regulatory" evidence="15">
    <location>
        <begin position="713"/>
        <end position="829"/>
    </location>
</feature>
<dbReference type="InterPro" id="IPR003594">
    <property type="entry name" value="HATPase_dom"/>
</dbReference>
<dbReference type="GO" id="GO:0000155">
    <property type="term" value="F:phosphorelay sensor kinase activity"/>
    <property type="evidence" value="ECO:0007669"/>
    <property type="project" value="InterPro"/>
</dbReference>
<evidence type="ECO:0000256" key="6">
    <source>
        <dbReference type="ARBA" id="ARBA00022777"/>
    </source>
</evidence>